<feature type="compositionally biased region" description="Pro residues" evidence="4">
    <location>
        <begin position="51"/>
        <end position="96"/>
    </location>
</feature>
<feature type="compositionally biased region" description="Polar residues" evidence="4">
    <location>
        <begin position="22"/>
        <end position="38"/>
    </location>
</feature>
<feature type="compositionally biased region" description="Low complexity" evidence="4">
    <location>
        <begin position="41"/>
        <end position="50"/>
    </location>
</feature>
<feature type="domain" description="Fibronectin type-II" evidence="6">
    <location>
        <begin position="120"/>
        <end position="168"/>
    </location>
</feature>
<organism evidence="7">
    <name type="scientific">Lepeophtheirus salmonis</name>
    <name type="common">Salmon louse</name>
    <name type="synonym">Caligus salmonis</name>
    <dbReference type="NCBI Taxonomy" id="72036"/>
    <lineage>
        <taxon>Eukaryota</taxon>
        <taxon>Metazoa</taxon>
        <taxon>Ecdysozoa</taxon>
        <taxon>Arthropoda</taxon>
        <taxon>Crustacea</taxon>
        <taxon>Multicrustacea</taxon>
        <taxon>Hexanauplia</taxon>
        <taxon>Copepoda</taxon>
        <taxon>Siphonostomatoida</taxon>
        <taxon>Caligidae</taxon>
        <taxon>Lepeophtheirus</taxon>
    </lineage>
</organism>
<keyword evidence="1" id="KW-0677">Repeat</keyword>
<dbReference type="Gene3D" id="2.10.10.10">
    <property type="entry name" value="Fibronectin, type II, collagen-binding"/>
    <property type="match status" value="1"/>
</dbReference>
<feature type="signal peptide" evidence="5">
    <location>
        <begin position="1"/>
        <end position="22"/>
    </location>
</feature>
<dbReference type="SUPFAM" id="SSF57440">
    <property type="entry name" value="Kringle-like"/>
    <property type="match status" value="1"/>
</dbReference>
<evidence type="ECO:0000256" key="3">
    <source>
        <dbReference type="PROSITE-ProRule" id="PRU00479"/>
    </source>
</evidence>
<dbReference type="Pfam" id="PF00040">
    <property type="entry name" value="fn2"/>
    <property type="match status" value="1"/>
</dbReference>
<dbReference type="AlphaFoldDB" id="A0A0K2VKJ6"/>
<evidence type="ECO:0000256" key="1">
    <source>
        <dbReference type="ARBA" id="ARBA00022737"/>
    </source>
</evidence>
<evidence type="ECO:0000313" key="7">
    <source>
        <dbReference type="EMBL" id="CDW50511.1"/>
    </source>
</evidence>
<dbReference type="InterPro" id="IPR036943">
    <property type="entry name" value="FN_type2_sf"/>
</dbReference>
<dbReference type="OrthoDB" id="9427703at2759"/>
<proteinExistence type="predicted"/>
<sequence>MRSMKVIFLIVALSALFLESNGQTKTTPAQSIKTTQPLKETPTTVITTTPTSPPTTPTAPPTTPTAPPTTPTAPPTTPTAPPTTPTAPPTIPTPPPKTVAPTTITTTMPTTVTPLACGTVTGNPCIFPFIYAENIYVSCTTTDNGGIPWCATTLYPTGFAHVYDTCNSACASK</sequence>
<evidence type="ECO:0000256" key="2">
    <source>
        <dbReference type="ARBA" id="ARBA00023157"/>
    </source>
</evidence>
<reference evidence="7" key="1">
    <citation type="submission" date="2014-05" db="EMBL/GenBank/DDBJ databases">
        <authorList>
            <person name="Chronopoulou M."/>
        </authorList>
    </citation>
    <scope>NUCLEOTIDE SEQUENCE</scope>
    <source>
        <tissue evidence="7">Whole organism</tissue>
    </source>
</reference>
<evidence type="ECO:0000256" key="4">
    <source>
        <dbReference type="SAM" id="MobiDB-lite"/>
    </source>
</evidence>
<evidence type="ECO:0000256" key="5">
    <source>
        <dbReference type="SAM" id="SignalP"/>
    </source>
</evidence>
<comment type="caution">
    <text evidence="3">Lacks conserved residue(s) required for the propagation of feature annotation.</text>
</comment>
<dbReference type="EMBL" id="HACA01033150">
    <property type="protein sequence ID" value="CDW50511.1"/>
    <property type="molecule type" value="Transcribed_RNA"/>
</dbReference>
<feature type="chain" id="PRO_5005489642" description="Fibronectin type-II domain-containing protein" evidence="5">
    <location>
        <begin position="23"/>
        <end position="173"/>
    </location>
</feature>
<dbReference type="PROSITE" id="PS51092">
    <property type="entry name" value="FN2_2"/>
    <property type="match status" value="1"/>
</dbReference>
<evidence type="ECO:0000259" key="6">
    <source>
        <dbReference type="PROSITE" id="PS51092"/>
    </source>
</evidence>
<protein>
    <recommendedName>
        <fullName evidence="6">Fibronectin type-II domain-containing protein</fullName>
    </recommendedName>
</protein>
<name>A0A0K2VKJ6_LEPSM</name>
<feature type="disulfide bond" evidence="3">
    <location>
        <begin position="139"/>
        <end position="166"/>
    </location>
</feature>
<feature type="region of interest" description="Disordered" evidence="4">
    <location>
        <begin position="22"/>
        <end position="96"/>
    </location>
</feature>
<dbReference type="SMART" id="SM00059">
    <property type="entry name" value="FN2"/>
    <property type="match status" value="1"/>
</dbReference>
<dbReference type="InterPro" id="IPR000562">
    <property type="entry name" value="FN_type2_dom"/>
</dbReference>
<keyword evidence="5" id="KW-0732">Signal</keyword>
<keyword evidence="2 3" id="KW-1015">Disulfide bond</keyword>
<dbReference type="InterPro" id="IPR013806">
    <property type="entry name" value="Kringle-like"/>
</dbReference>
<accession>A0A0K2VKJ6</accession>